<organism evidence="1 2">
    <name type="scientific">Acidithiobacillus caldus (strain SM-1)</name>
    <dbReference type="NCBI Taxonomy" id="990288"/>
    <lineage>
        <taxon>Bacteria</taxon>
        <taxon>Pseudomonadati</taxon>
        <taxon>Pseudomonadota</taxon>
        <taxon>Acidithiobacillia</taxon>
        <taxon>Acidithiobacillales</taxon>
        <taxon>Acidithiobacillaceae</taxon>
        <taxon>Acidithiobacillus</taxon>
    </lineage>
</organism>
<gene>
    <name evidence="1" type="ordered locus">Atc_1812</name>
</gene>
<accession>F9ZP75</accession>
<keyword evidence="2" id="KW-1185">Reference proteome</keyword>
<reference evidence="1 2" key="1">
    <citation type="journal article" date="2011" name="J. Genet. Genomics">
        <title>Unraveling the Acidithiobacillus caldus complete genome and its central metabolisms for carbon assimilation.</title>
        <authorList>
            <person name="You X.Y."/>
            <person name="Guo X."/>
            <person name="Zheng H.J."/>
            <person name="Zhang M.J."/>
            <person name="Liu L.J."/>
            <person name="Zhu Y.Q."/>
            <person name="Zhu B."/>
            <person name="Wang S.Y."/>
            <person name="Zhao G.P."/>
            <person name="Poetsch A."/>
            <person name="Jiang C.Y."/>
            <person name="Liu S.J."/>
        </authorList>
    </citation>
    <scope>NUCLEOTIDE SEQUENCE [LARGE SCALE GENOMIC DNA]</scope>
    <source>
        <strain evidence="1 2">SM-1</strain>
    </source>
</reference>
<proteinExistence type="predicted"/>
<dbReference type="KEGG" id="acu:Atc_1812"/>
<dbReference type="Proteomes" id="UP000006135">
    <property type="component" value="Chromosome"/>
</dbReference>
<protein>
    <submittedName>
        <fullName evidence="1">Uncharacterized protein</fullName>
    </submittedName>
</protein>
<sequence length="223" mass="25072">MLIYLNPDLSGRIEEVSVYWSNDDLKRILEQGGNALGVAFEDHFADACANLSYGNAGILQALALKSLDVLGITEEVSGNIEISDKQVLQTAALHYADQLNALYQQFARRVAGGIRNRQDSTGIYAHAMAVIVEAPDEMCLKGIRLEHIYRVAHARESRIQKGNLRTILEKLEGLQVDEEGRGLVVAYNEADEEVTVVDRQLLLYRRFCTVRWPWEDLIEEIKA</sequence>
<evidence type="ECO:0000313" key="1">
    <source>
        <dbReference type="EMBL" id="AEK58460.1"/>
    </source>
</evidence>
<dbReference type="HOGENOM" id="CLU_1238008_0_0_6"/>
<dbReference type="EMBL" id="CP002573">
    <property type="protein sequence ID" value="AEK58460.1"/>
    <property type="molecule type" value="Genomic_DNA"/>
</dbReference>
<evidence type="ECO:0000313" key="2">
    <source>
        <dbReference type="Proteomes" id="UP000006135"/>
    </source>
</evidence>
<dbReference type="AlphaFoldDB" id="F9ZP75"/>
<name>F9ZP75_ACICS</name>